<dbReference type="RefSeq" id="WP_184296843.1">
    <property type="nucleotide sequence ID" value="NZ_JACHLP010000002.1"/>
</dbReference>
<proteinExistence type="predicted"/>
<organism evidence="1 2">
    <name type="scientific">Roseateles oligotrophus</name>
    <dbReference type="NCBI Taxonomy" id="1769250"/>
    <lineage>
        <taxon>Bacteria</taxon>
        <taxon>Pseudomonadati</taxon>
        <taxon>Pseudomonadota</taxon>
        <taxon>Betaproteobacteria</taxon>
        <taxon>Burkholderiales</taxon>
        <taxon>Sphaerotilaceae</taxon>
        <taxon>Roseateles</taxon>
    </lineage>
</organism>
<protein>
    <submittedName>
        <fullName evidence="1">Uncharacterized protein</fullName>
    </submittedName>
</protein>
<accession>A0A840L8M0</accession>
<gene>
    <name evidence="1" type="ORF">HNP55_001004</name>
</gene>
<keyword evidence="2" id="KW-1185">Reference proteome</keyword>
<comment type="caution">
    <text evidence="1">The sequence shown here is derived from an EMBL/GenBank/DDBJ whole genome shotgun (WGS) entry which is preliminary data.</text>
</comment>
<evidence type="ECO:0000313" key="1">
    <source>
        <dbReference type="EMBL" id="MBB4842489.1"/>
    </source>
</evidence>
<reference evidence="1 2" key="1">
    <citation type="submission" date="2020-08" db="EMBL/GenBank/DDBJ databases">
        <title>Functional genomics of gut bacteria from endangered species of beetles.</title>
        <authorList>
            <person name="Carlos-Shanley C."/>
        </authorList>
    </citation>
    <scope>NUCLEOTIDE SEQUENCE [LARGE SCALE GENOMIC DNA]</scope>
    <source>
        <strain evidence="1 2">S00239</strain>
    </source>
</reference>
<evidence type="ECO:0000313" key="2">
    <source>
        <dbReference type="Proteomes" id="UP000562027"/>
    </source>
</evidence>
<dbReference type="AlphaFoldDB" id="A0A840L8M0"/>
<dbReference type="EMBL" id="JACHLP010000002">
    <property type="protein sequence ID" value="MBB4842489.1"/>
    <property type="molecule type" value="Genomic_DNA"/>
</dbReference>
<sequence length="96" mass="10368">MSAALHKQLRSEALERRCKTTAAGEVVIGAHGGATGLALAALEASLTKVLNQAMPRSFMFEGVRYRVKVSELVAQFEVRDQDGQPLIDGFLPLSIK</sequence>
<dbReference type="Proteomes" id="UP000562027">
    <property type="component" value="Unassembled WGS sequence"/>
</dbReference>
<name>A0A840L8M0_9BURK</name>